<dbReference type="SMART" id="SM00389">
    <property type="entry name" value="HOX"/>
    <property type="match status" value="1"/>
</dbReference>
<feature type="domain" description="Homeobox" evidence="6">
    <location>
        <begin position="1579"/>
        <end position="1642"/>
    </location>
</feature>
<feature type="compositionally biased region" description="Low complexity" evidence="5">
    <location>
        <begin position="1387"/>
        <end position="1403"/>
    </location>
</feature>
<evidence type="ECO:0000259" key="6">
    <source>
        <dbReference type="PROSITE" id="PS50071"/>
    </source>
</evidence>
<keyword evidence="2 4" id="KW-0371">Homeobox</keyword>
<dbReference type="GO" id="GO:0000981">
    <property type="term" value="F:DNA-binding transcription factor activity, RNA polymerase II-specific"/>
    <property type="evidence" value="ECO:0007669"/>
    <property type="project" value="InterPro"/>
</dbReference>
<organism evidence="7 8">
    <name type="scientific">Macrostomum lignano</name>
    <dbReference type="NCBI Taxonomy" id="282301"/>
    <lineage>
        <taxon>Eukaryota</taxon>
        <taxon>Metazoa</taxon>
        <taxon>Spiralia</taxon>
        <taxon>Lophotrochozoa</taxon>
        <taxon>Platyhelminthes</taxon>
        <taxon>Rhabditophora</taxon>
        <taxon>Macrostomorpha</taxon>
        <taxon>Macrostomida</taxon>
        <taxon>Macrostomidae</taxon>
        <taxon>Macrostomum</taxon>
    </lineage>
</organism>
<evidence type="ECO:0000313" key="8">
    <source>
        <dbReference type="WBParaSite" id="maker-uti_cns_0004551-snap-gene-0.9-mRNA-1"/>
    </source>
</evidence>
<dbReference type="GO" id="GO:0046373">
    <property type="term" value="P:L-arabinose metabolic process"/>
    <property type="evidence" value="ECO:0007669"/>
    <property type="project" value="InterPro"/>
</dbReference>
<dbReference type="PANTHER" id="PTHR11850">
    <property type="entry name" value="HOMEOBOX PROTEIN TRANSCRIPTION FACTORS"/>
    <property type="match status" value="1"/>
</dbReference>
<dbReference type="GO" id="GO:0003677">
    <property type="term" value="F:DNA binding"/>
    <property type="evidence" value="ECO:0007669"/>
    <property type="project" value="UniProtKB-UniRule"/>
</dbReference>
<dbReference type="Gene3D" id="1.10.10.60">
    <property type="entry name" value="Homeodomain-like"/>
    <property type="match status" value="1"/>
</dbReference>
<evidence type="ECO:0000256" key="3">
    <source>
        <dbReference type="ARBA" id="ARBA00023242"/>
    </source>
</evidence>
<feature type="region of interest" description="Disordered" evidence="5">
    <location>
        <begin position="577"/>
        <end position="606"/>
    </location>
</feature>
<reference evidence="8" key="1">
    <citation type="submission" date="2016-11" db="UniProtKB">
        <authorList>
            <consortium name="WormBaseParasite"/>
        </authorList>
    </citation>
    <scope>IDENTIFICATION</scope>
</reference>
<feature type="region of interest" description="Disordered" evidence="5">
    <location>
        <begin position="842"/>
        <end position="909"/>
    </location>
</feature>
<dbReference type="InterPro" id="IPR013087">
    <property type="entry name" value="Znf_C2H2_type"/>
</dbReference>
<dbReference type="SMART" id="SM00355">
    <property type="entry name" value="ZnF_C2H2"/>
    <property type="match status" value="2"/>
</dbReference>
<dbReference type="PROSITE" id="PS00027">
    <property type="entry name" value="HOMEOBOX_1"/>
    <property type="match status" value="1"/>
</dbReference>
<feature type="region of interest" description="Disordered" evidence="5">
    <location>
        <begin position="1384"/>
        <end position="1445"/>
    </location>
</feature>
<dbReference type="InterPro" id="IPR007934">
    <property type="entry name" value="AbfB_ABD"/>
</dbReference>
<dbReference type="Pfam" id="PF05270">
    <property type="entry name" value="AbfB"/>
    <property type="match status" value="1"/>
</dbReference>
<keyword evidence="3 4" id="KW-0539">Nucleus</keyword>
<dbReference type="WBParaSite" id="maker-uti_cns_0004551-snap-gene-0.9-mRNA-1">
    <property type="protein sequence ID" value="maker-uti_cns_0004551-snap-gene-0.9-mRNA-1"/>
    <property type="gene ID" value="maker-uti_cns_0004551-snap-gene-0.9"/>
</dbReference>
<dbReference type="InterPro" id="IPR036195">
    <property type="entry name" value="AbfB_ABD_sf"/>
</dbReference>
<dbReference type="Pfam" id="PF05920">
    <property type="entry name" value="Homeobox_KN"/>
    <property type="match status" value="1"/>
</dbReference>
<name>A0A1I8H5K5_9PLAT</name>
<feature type="compositionally biased region" description="Pro residues" evidence="5">
    <location>
        <begin position="1504"/>
        <end position="1513"/>
    </location>
</feature>
<feature type="compositionally biased region" description="Basic residues" evidence="5">
    <location>
        <begin position="1522"/>
        <end position="1540"/>
    </location>
</feature>
<comment type="subcellular location">
    <subcellularLocation>
        <location evidence="4">Nucleus</location>
    </subcellularLocation>
</comment>
<dbReference type="GO" id="GO:0046556">
    <property type="term" value="F:alpha-L-arabinofuranosidase activity"/>
    <property type="evidence" value="ECO:0007669"/>
    <property type="project" value="InterPro"/>
</dbReference>
<keyword evidence="7" id="KW-1185">Reference proteome</keyword>
<dbReference type="InterPro" id="IPR008422">
    <property type="entry name" value="KN_HD"/>
</dbReference>
<proteinExistence type="predicted"/>
<feature type="compositionally biased region" description="Polar residues" evidence="5">
    <location>
        <begin position="524"/>
        <end position="533"/>
    </location>
</feature>
<feature type="region of interest" description="Disordered" evidence="5">
    <location>
        <begin position="638"/>
        <end position="667"/>
    </location>
</feature>
<keyword evidence="1 4" id="KW-0238">DNA-binding</keyword>
<evidence type="ECO:0000313" key="7">
    <source>
        <dbReference type="Proteomes" id="UP000095280"/>
    </source>
</evidence>
<feature type="region of interest" description="Disordered" evidence="5">
    <location>
        <begin position="520"/>
        <end position="559"/>
    </location>
</feature>
<sequence>SQSAKVEALELERARVMMTVECSVAHEGQHDELRQFSMIIKANIGQPHRVLPTKLKWQLSLPAAAAHRRSRCMRPELIPHRIFLKLTVDPGGDFPELLPQRRSQWYGVSSQKLLAAIFRQPFEPNDAAFDFHKLIEAEFHDLGLVVACRNHKFHFHDVNFWELKKLKFLITTGLLILMRRICSSDCTLRVNHIHSCSSSSSDSSSASIDLSSASVSSASSTISSTISLNISCATFMIMAYGPFSNHFWTCDSTSRVLISTSSPPLQMQLEPALDGTPSAVSISDAARPDFYLVTSGTKFYFQVKSDSASFRQSASFTIIASEFCNHWRISPVRFPDQRIRHQSYYLTKSNWPGDDLFKSDSALSFHCVDYRAWCPSGHLRLREPKTDTYLLCAPGTRCALIGNQSSASVFAERAGLSGQPNSVSFRSVETSSHYLSLTSGCLSSNSATGTAEFNSGATLRLAYAASGVGCGDRRLLLPELDGSVLIEQSSDSSCQIGSASWSPGSYAGYSVFESVCEPGKLRPASSTRQSGQADSRAEQTRHRPVCPHGISRTSPGLSTHTMQVAAVGDAVCVRLKRRSRTASGQGRPRSRRSADETPDASAANSIGNVTMADVEAEIGAERLLGAAKVEPKLLAGHQTGGWPVGRPDGWEADGGAGAGPGPAADNVSNSPATPAIAPLVLPAAVPQAAAAAVDSDAGRVVANAEAFVAEQRRVGGGPADLAEEQFTLTFTPSCHATVYRGPDFLIVFSTRPVTRVTSKYHRQQLPLPTPTLQAATAVSNPGASDRASRPLGRICTASAGGQAAQLSGRAVTGLAETPLQLGQEGNETRTTGGRIRVVRQAAEEGADARQQGSRQSHLKPLSPLSRIRWLPVGTQSGLGHGGRTQPGQPTVNERQQSVRGQPTAAADHHGNDAAAEAVIDGHLIQQHVNNQQKRPFRSGQAVQLKQHVALLQILGIAHLPDVLPYTASPATIRSHQVWNPVKPSAANNEATLADAPDGMNSLMRSISRPFRPQTISAMDRFASNSDQVALRPMSVESPLSTRRAWWPLVITRADLAVTCCCWLGGGSGCGIMCVTPLTFSKEVTRSAVARCCTNSLNKRSVTWWFLLIFVLDDLPRRAQQPLQQHGNKSRSVLAEKAMHQTGQILLPRHQAQHGGQLSLAEVDEVAALTCQAARRQNDLSGASLVASVAAVQRRDERPAYVDGVPPTFLRLLSLVFVLAEFILQRPLAAVLGQQQVAVLPGHLVDSLGGQALNVAGAVQQGPARRQADLTKVGQSAQTAGAHLQGEPASVHVLCCPHCSYMTLQQGNLVSHLSSEHCTAAPESKELEEPQQQAEPKVQLHKCTLCKTISTQWALMLDHMALYHDISDTEKQIGLLASEDLRLQPGNQQQQQQQQQTSPSQQQPIGSRKRKSTVPLAASGLQPQLPQPQPQQNFLGPAPPQLQSFNFGRSFQLTPSLSVTEQPQPEEVPAALDLSVKDVKTPQPPQLIPGVKSLSPPMLQQHQQQPPPPPPPLHTPGQPLGARQRRSGQQRHRASAARRAAKLSSPPMKFSEVNSPVAAPAASEEDGSLLLSGGSGGGGGRSKAQRQNFSPAQNRLLLKWFNEHSDKPYPSGDDTKELSEITGLNYAQVKKWFANKRMRSKVTGQGLDTQPLSSANSPQQWGDEAELCSINRMDQENLEKDSLSLNLNDHPMNSDSGEATTVHGTPATGSYLAAVNRENADFPVNSSISSRCGAAGRAVAGRAAASSGAFRDGAGAAAAVAAAAAAAAEIAARSIIGHCAPGAAAASAEAAVSGSDRVAADAAQPAADAAEAPGAVGGVDDGVGDRVAVPAGSRAAWAVPVVRVAMETRRAHPARLASGASETRVFGCYDAPPPPPAAMSSSLLLLMYTKLPPPPPEPANLKLESWPAWPTTMARSVPAVRLKVPATKAPLPGCLALM</sequence>
<dbReference type="SUPFAM" id="SSF110221">
    <property type="entry name" value="AbfB domain"/>
    <property type="match status" value="2"/>
</dbReference>
<dbReference type="GO" id="GO:0005634">
    <property type="term" value="C:nucleus"/>
    <property type="evidence" value="ECO:0007669"/>
    <property type="project" value="UniProtKB-SubCell"/>
</dbReference>
<feature type="region of interest" description="Disordered" evidence="5">
    <location>
        <begin position="1479"/>
        <end position="1586"/>
    </location>
</feature>
<feature type="compositionally biased region" description="Polar residues" evidence="5">
    <location>
        <begin position="885"/>
        <end position="900"/>
    </location>
</feature>
<evidence type="ECO:0000256" key="2">
    <source>
        <dbReference type="ARBA" id="ARBA00023155"/>
    </source>
</evidence>
<accession>A0A1I8H5K5</accession>
<dbReference type="CDD" id="cd00086">
    <property type="entry name" value="homeodomain"/>
    <property type="match status" value="1"/>
</dbReference>
<protein>
    <submittedName>
        <fullName evidence="8">Homeobox domain-containing protein</fullName>
    </submittedName>
</protein>
<dbReference type="SUPFAM" id="SSF46689">
    <property type="entry name" value="Homeodomain-like"/>
    <property type="match status" value="1"/>
</dbReference>
<dbReference type="PROSITE" id="PS50071">
    <property type="entry name" value="HOMEOBOX_2"/>
    <property type="match status" value="1"/>
</dbReference>
<dbReference type="Gene3D" id="2.80.10.50">
    <property type="match status" value="2"/>
</dbReference>
<dbReference type="InterPro" id="IPR001356">
    <property type="entry name" value="HD"/>
</dbReference>
<dbReference type="InterPro" id="IPR050224">
    <property type="entry name" value="TALE_homeobox"/>
</dbReference>
<evidence type="ECO:0000256" key="4">
    <source>
        <dbReference type="PROSITE-ProRule" id="PRU00108"/>
    </source>
</evidence>
<evidence type="ECO:0000256" key="5">
    <source>
        <dbReference type="SAM" id="MobiDB-lite"/>
    </source>
</evidence>
<dbReference type="InterPro" id="IPR017970">
    <property type="entry name" value="Homeobox_CS"/>
</dbReference>
<dbReference type="InterPro" id="IPR009057">
    <property type="entry name" value="Homeodomain-like_sf"/>
</dbReference>
<feature type="DNA-binding region" description="Homeobox" evidence="4">
    <location>
        <begin position="1581"/>
        <end position="1643"/>
    </location>
</feature>
<dbReference type="Proteomes" id="UP000095280">
    <property type="component" value="Unplaced"/>
</dbReference>
<evidence type="ECO:0000256" key="1">
    <source>
        <dbReference type="ARBA" id="ARBA00023125"/>
    </source>
</evidence>